<accession>A0A2A2I2N7</accession>
<dbReference type="Proteomes" id="UP000218332">
    <property type="component" value="Unassembled WGS sequence"/>
</dbReference>
<dbReference type="EMBL" id="NMPM01000057">
    <property type="protein sequence ID" value="PAV25554.1"/>
    <property type="molecule type" value="Genomic_DNA"/>
</dbReference>
<reference evidence="4 5" key="1">
    <citation type="submission" date="2017-07" db="EMBL/GenBank/DDBJ databases">
        <title>Tamlnaduibacter salinus (Mi-7) genome sequencing.</title>
        <authorList>
            <person name="Verma A."/>
            <person name="Krishnamurthi S."/>
        </authorList>
    </citation>
    <scope>NUCLEOTIDE SEQUENCE [LARGE SCALE GENOMIC DNA]</scope>
    <source>
        <strain evidence="4 5">Mi-7</strain>
    </source>
</reference>
<evidence type="ECO:0000256" key="1">
    <source>
        <dbReference type="ARBA" id="ARBA00004370"/>
    </source>
</evidence>
<evidence type="ECO:0000313" key="5">
    <source>
        <dbReference type="Proteomes" id="UP000218332"/>
    </source>
</evidence>
<evidence type="ECO:0000259" key="3">
    <source>
        <dbReference type="Pfam" id="PF01514"/>
    </source>
</evidence>
<sequence length="144" mass="15845">QFMESITYRRGLEGELARTMASLSNVTGARVHLAIPEQSVFVRDRRDPSASVFLDVLGGQRVSNELGDRKSHRCDRPTAVPFERSLSLQRTTMRLKRSSEWPRSGTISPGTMATAQTPGASLFPDCHVLRTGASRHCGCSGTRL</sequence>
<dbReference type="GO" id="GO:0016020">
    <property type="term" value="C:membrane"/>
    <property type="evidence" value="ECO:0007669"/>
    <property type="project" value="UniProtKB-SubCell"/>
</dbReference>
<dbReference type="InterPro" id="IPR045851">
    <property type="entry name" value="AMP-bd_C_sf"/>
</dbReference>
<comment type="caution">
    <text evidence="4">The sequence shown here is derived from an EMBL/GenBank/DDBJ whole genome shotgun (WGS) entry which is preliminary data.</text>
</comment>
<feature type="domain" description="Flagellar M-ring N-terminal" evidence="3">
    <location>
        <begin position="1"/>
        <end position="64"/>
    </location>
</feature>
<dbReference type="Gene3D" id="3.30.300.30">
    <property type="match status" value="1"/>
</dbReference>
<evidence type="ECO:0000313" key="4">
    <source>
        <dbReference type="EMBL" id="PAV25554.1"/>
    </source>
</evidence>
<dbReference type="PANTHER" id="PTHR30046:SF0">
    <property type="entry name" value="FLAGELLAR M-RING PROTEIN"/>
    <property type="match status" value="1"/>
</dbReference>
<proteinExistence type="predicted"/>
<dbReference type="AlphaFoldDB" id="A0A2A2I2N7"/>
<feature type="non-terminal residue" evidence="4">
    <location>
        <position position="1"/>
    </location>
</feature>
<dbReference type="InterPro" id="IPR006182">
    <property type="entry name" value="FliF_N_dom"/>
</dbReference>
<dbReference type="PANTHER" id="PTHR30046">
    <property type="entry name" value="FLAGELLAR M-RING PROTEIN"/>
    <property type="match status" value="1"/>
</dbReference>
<organism evidence="4 5">
    <name type="scientific">Tamilnaduibacter salinus</name>
    <dbReference type="NCBI Taxonomy" id="1484056"/>
    <lineage>
        <taxon>Bacteria</taxon>
        <taxon>Pseudomonadati</taxon>
        <taxon>Pseudomonadota</taxon>
        <taxon>Gammaproteobacteria</taxon>
        <taxon>Pseudomonadales</taxon>
        <taxon>Marinobacteraceae</taxon>
        <taxon>Tamilnaduibacter</taxon>
    </lineage>
</organism>
<dbReference type="Pfam" id="PF01514">
    <property type="entry name" value="YscJ_FliF"/>
    <property type="match status" value="1"/>
</dbReference>
<evidence type="ECO:0000256" key="2">
    <source>
        <dbReference type="ARBA" id="ARBA00023136"/>
    </source>
</evidence>
<protein>
    <recommendedName>
        <fullName evidence="3">Flagellar M-ring N-terminal domain-containing protein</fullName>
    </recommendedName>
</protein>
<name>A0A2A2I2N7_9GAMM</name>
<comment type="subcellular location">
    <subcellularLocation>
        <location evidence="1">Membrane</location>
    </subcellularLocation>
</comment>
<keyword evidence="5" id="KW-1185">Reference proteome</keyword>
<dbReference type="InterPro" id="IPR043427">
    <property type="entry name" value="YscJ/FliF"/>
</dbReference>
<gene>
    <name evidence="4" type="ORF">CF392_10480</name>
</gene>
<keyword evidence="2" id="KW-0472">Membrane</keyword>